<proteinExistence type="predicted"/>
<accession>A0A4P9WH21</accession>
<sequence>MCFLLSRRLAESAPAPGLKEADPMVATGHGLGKDNRAMNQDYPPTMTPPRVEASAPAEPEARRRPDAKRPDGHLMDAKGESPMEERPMPLIRKLHAACVRKQPSHGYKGIHEELRASWKLERCLEKFPTRETHQLPLPSLILIVPIAKMGGLMLIHSQHALAYAAWLLALPGMGLGMVEGAVENRSVLALEGERPISFCRFRARYHTADPKNCHQMSRQHIANLRPGMRNINLSVFVLGVKRVSDFASASSGKQHESEKGPVVPGVGRGLVRVGGAEALAACDLRAG</sequence>
<protein>
    <submittedName>
        <fullName evidence="2">Uncharacterized protein</fullName>
    </submittedName>
</protein>
<gene>
    <name evidence="2" type="ORF">BDK51DRAFT_53286</name>
</gene>
<keyword evidence="3" id="KW-1185">Reference proteome</keyword>
<name>A0A4P9WH21_9FUNG</name>
<evidence type="ECO:0000256" key="1">
    <source>
        <dbReference type="SAM" id="MobiDB-lite"/>
    </source>
</evidence>
<evidence type="ECO:0000313" key="3">
    <source>
        <dbReference type="Proteomes" id="UP000269721"/>
    </source>
</evidence>
<feature type="compositionally biased region" description="Basic and acidic residues" evidence="1">
    <location>
        <begin position="59"/>
        <end position="83"/>
    </location>
</feature>
<dbReference type="EMBL" id="KZ995433">
    <property type="protein sequence ID" value="RKO90688.1"/>
    <property type="molecule type" value="Genomic_DNA"/>
</dbReference>
<dbReference type="AlphaFoldDB" id="A0A4P9WH21"/>
<evidence type="ECO:0000313" key="2">
    <source>
        <dbReference type="EMBL" id="RKO90688.1"/>
    </source>
</evidence>
<reference evidence="3" key="1">
    <citation type="journal article" date="2018" name="Nat. Microbiol.">
        <title>Leveraging single-cell genomics to expand the fungal tree of life.</title>
        <authorList>
            <person name="Ahrendt S.R."/>
            <person name="Quandt C.A."/>
            <person name="Ciobanu D."/>
            <person name="Clum A."/>
            <person name="Salamov A."/>
            <person name="Andreopoulos B."/>
            <person name="Cheng J.F."/>
            <person name="Woyke T."/>
            <person name="Pelin A."/>
            <person name="Henrissat B."/>
            <person name="Reynolds N.K."/>
            <person name="Benny G.L."/>
            <person name="Smith M.E."/>
            <person name="James T.Y."/>
            <person name="Grigoriev I.V."/>
        </authorList>
    </citation>
    <scope>NUCLEOTIDE SEQUENCE [LARGE SCALE GENOMIC DNA]</scope>
</reference>
<organism evidence="2 3">
    <name type="scientific">Blyttiomyces helicus</name>
    <dbReference type="NCBI Taxonomy" id="388810"/>
    <lineage>
        <taxon>Eukaryota</taxon>
        <taxon>Fungi</taxon>
        <taxon>Fungi incertae sedis</taxon>
        <taxon>Chytridiomycota</taxon>
        <taxon>Chytridiomycota incertae sedis</taxon>
        <taxon>Chytridiomycetes</taxon>
        <taxon>Chytridiomycetes incertae sedis</taxon>
        <taxon>Blyttiomyces</taxon>
    </lineage>
</organism>
<feature type="region of interest" description="Disordered" evidence="1">
    <location>
        <begin position="11"/>
        <end position="83"/>
    </location>
</feature>
<dbReference type="Proteomes" id="UP000269721">
    <property type="component" value="Unassembled WGS sequence"/>
</dbReference>
<feature type="compositionally biased region" description="Low complexity" evidence="1">
    <location>
        <begin position="48"/>
        <end position="58"/>
    </location>
</feature>